<reference evidence="1" key="1">
    <citation type="journal article" date="2021" name="Proc. Natl. Acad. Sci. U.S.A.">
        <title>A Catalog of Tens of Thousands of Viruses from Human Metagenomes Reveals Hidden Associations with Chronic Diseases.</title>
        <authorList>
            <person name="Tisza M.J."/>
            <person name="Buck C.B."/>
        </authorList>
    </citation>
    <scope>NUCLEOTIDE SEQUENCE</scope>
    <source>
        <strain evidence="1">CtXfh4</strain>
    </source>
</reference>
<evidence type="ECO:0000313" key="1">
    <source>
        <dbReference type="EMBL" id="DAF49750.1"/>
    </source>
</evidence>
<name>A0A8S5SFN3_9CAUD</name>
<organism evidence="1">
    <name type="scientific">Siphoviridae sp. ctXfh4</name>
    <dbReference type="NCBI Taxonomy" id="2827887"/>
    <lineage>
        <taxon>Viruses</taxon>
        <taxon>Duplodnaviria</taxon>
        <taxon>Heunggongvirae</taxon>
        <taxon>Uroviricota</taxon>
        <taxon>Caudoviricetes</taxon>
    </lineage>
</organism>
<dbReference type="EMBL" id="BK032587">
    <property type="protein sequence ID" value="DAF49750.1"/>
    <property type="molecule type" value="Genomic_DNA"/>
</dbReference>
<proteinExistence type="predicted"/>
<accession>A0A8S5SFN3</accession>
<sequence length="58" mass="7065">MKKKIEKSVLDKKGVEIERATLDNEVQELTKEEVLERFKQQSERRQLPNKSWLDYRVF</sequence>
<protein>
    <submittedName>
        <fullName evidence="1">Uncharacterized protein</fullName>
    </submittedName>
</protein>